<dbReference type="Proteomes" id="UP000023152">
    <property type="component" value="Unassembled WGS sequence"/>
</dbReference>
<name>X6M1T5_RETFI</name>
<evidence type="ECO:0000313" key="2">
    <source>
        <dbReference type="EMBL" id="ETO06925.1"/>
    </source>
</evidence>
<proteinExistence type="predicted"/>
<comment type="caution">
    <text evidence="2">The sequence shown here is derived from an EMBL/GenBank/DDBJ whole genome shotgun (WGS) entry which is preliminary data.</text>
</comment>
<evidence type="ECO:0000313" key="3">
    <source>
        <dbReference type="Proteomes" id="UP000023152"/>
    </source>
</evidence>
<protein>
    <submittedName>
        <fullName evidence="2">Uncharacterized protein</fullName>
    </submittedName>
</protein>
<feature type="region of interest" description="Disordered" evidence="1">
    <location>
        <begin position="1"/>
        <end position="51"/>
    </location>
</feature>
<sequence>MDSNDENTGKENVSKAQDRNKTERNGKEGEDEEETKKSNEKSEERKAFGDVTSLLHQWQNISSNGRKDKLEELSRLSPQKNLKRQLYEKRQQMLQMQTKVHFFFFFFIFFF</sequence>
<organism evidence="2 3">
    <name type="scientific">Reticulomyxa filosa</name>
    <dbReference type="NCBI Taxonomy" id="46433"/>
    <lineage>
        <taxon>Eukaryota</taxon>
        <taxon>Sar</taxon>
        <taxon>Rhizaria</taxon>
        <taxon>Retaria</taxon>
        <taxon>Foraminifera</taxon>
        <taxon>Monothalamids</taxon>
        <taxon>Reticulomyxidae</taxon>
        <taxon>Reticulomyxa</taxon>
    </lineage>
</organism>
<keyword evidence="3" id="KW-1185">Reference proteome</keyword>
<feature type="compositionally biased region" description="Basic and acidic residues" evidence="1">
    <location>
        <begin position="7"/>
        <end position="48"/>
    </location>
</feature>
<gene>
    <name evidence="2" type="ORF">RFI_30467</name>
</gene>
<dbReference type="EMBL" id="ASPP01026673">
    <property type="protein sequence ID" value="ETO06925.1"/>
    <property type="molecule type" value="Genomic_DNA"/>
</dbReference>
<dbReference type="AlphaFoldDB" id="X6M1T5"/>
<reference evidence="2 3" key="1">
    <citation type="journal article" date="2013" name="Curr. Biol.">
        <title>The Genome of the Foraminiferan Reticulomyxa filosa.</title>
        <authorList>
            <person name="Glockner G."/>
            <person name="Hulsmann N."/>
            <person name="Schleicher M."/>
            <person name="Noegel A.A."/>
            <person name="Eichinger L."/>
            <person name="Gallinger C."/>
            <person name="Pawlowski J."/>
            <person name="Sierra R."/>
            <person name="Euteneuer U."/>
            <person name="Pillet L."/>
            <person name="Moustafa A."/>
            <person name="Platzer M."/>
            <person name="Groth M."/>
            <person name="Szafranski K."/>
            <person name="Schliwa M."/>
        </authorList>
    </citation>
    <scope>NUCLEOTIDE SEQUENCE [LARGE SCALE GENOMIC DNA]</scope>
</reference>
<accession>X6M1T5</accession>
<evidence type="ECO:0000256" key="1">
    <source>
        <dbReference type="SAM" id="MobiDB-lite"/>
    </source>
</evidence>